<feature type="transmembrane region" description="Helical" evidence="1">
    <location>
        <begin position="135"/>
        <end position="154"/>
    </location>
</feature>
<sequence>MTESYKEEHSQILDGQLRKSLIKCSSSSAVAGALLLFLVSYGSESIDAISVAYTWAWNALLSFDLLWGLLELIGNSFIIHVVTACCYLTAFCFWCKIAHEVTHLKIFKKMHSAIILTFLISLFVLICGLRHQSGAIHTADSFMTVLLVMSFLVVTGHKRHLEKPSED</sequence>
<keyword evidence="1" id="KW-0812">Transmembrane</keyword>
<reference evidence="2" key="1">
    <citation type="submission" date="2020-12" db="EMBL/GenBank/DDBJ databases">
        <title>Enhanced detection system for hospital associated transmission using whole genome sequencing surveillance.</title>
        <authorList>
            <person name="Harrison L.H."/>
            <person name="Van Tyne D."/>
            <person name="Marsh J.W."/>
            <person name="Griffith M.P."/>
            <person name="Snyder D.J."/>
            <person name="Cooper V.S."/>
            <person name="Mustapha M."/>
        </authorList>
    </citation>
    <scope>NUCLEOTIDE SEQUENCE</scope>
    <source>
        <strain evidence="2">PSB00042</strain>
    </source>
</reference>
<dbReference type="RefSeq" id="WP_198746888.1">
    <property type="nucleotide sequence ID" value="NZ_JAEHTE010000002.1"/>
</dbReference>
<organism evidence="2 3">
    <name type="scientific">Pseudomonas putida</name>
    <name type="common">Arthrobacter siderocapsulatus</name>
    <dbReference type="NCBI Taxonomy" id="303"/>
    <lineage>
        <taxon>Bacteria</taxon>
        <taxon>Pseudomonadati</taxon>
        <taxon>Pseudomonadota</taxon>
        <taxon>Gammaproteobacteria</taxon>
        <taxon>Pseudomonadales</taxon>
        <taxon>Pseudomonadaceae</taxon>
        <taxon>Pseudomonas</taxon>
    </lineage>
</organism>
<name>A0A8I1ECS2_PSEPU</name>
<evidence type="ECO:0000256" key="1">
    <source>
        <dbReference type="SAM" id="Phobius"/>
    </source>
</evidence>
<dbReference type="EMBL" id="JAEHTE010000002">
    <property type="protein sequence ID" value="MBI6883276.1"/>
    <property type="molecule type" value="Genomic_DNA"/>
</dbReference>
<evidence type="ECO:0000313" key="2">
    <source>
        <dbReference type="EMBL" id="MBI6883276.1"/>
    </source>
</evidence>
<comment type="caution">
    <text evidence="2">The sequence shown here is derived from an EMBL/GenBank/DDBJ whole genome shotgun (WGS) entry which is preliminary data.</text>
</comment>
<evidence type="ECO:0000313" key="3">
    <source>
        <dbReference type="Proteomes" id="UP000637061"/>
    </source>
</evidence>
<feature type="transmembrane region" description="Helical" evidence="1">
    <location>
        <begin position="110"/>
        <end position="129"/>
    </location>
</feature>
<feature type="transmembrane region" description="Helical" evidence="1">
    <location>
        <begin position="76"/>
        <end position="98"/>
    </location>
</feature>
<protein>
    <submittedName>
        <fullName evidence="2">Uncharacterized protein</fullName>
    </submittedName>
</protein>
<feature type="transmembrane region" description="Helical" evidence="1">
    <location>
        <begin position="20"/>
        <end position="39"/>
    </location>
</feature>
<accession>A0A8I1ECS2</accession>
<gene>
    <name evidence="2" type="ORF">JEU22_05065</name>
</gene>
<keyword evidence="1" id="KW-0472">Membrane</keyword>
<proteinExistence type="predicted"/>
<dbReference type="Proteomes" id="UP000637061">
    <property type="component" value="Unassembled WGS sequence"/>
</dbReference>
<keyword evidence="1" id="KW-1133">Transmembrane helix</keyword>
<dbReference type="AlphaFoldDB" id="A0A8I1ECS2"/>